<dbReference type="Gene3D" id="3.30.750.44">
    <property type="match status" value="1"/>
</dbReference>
<protein>
    <submittedName>
        <fullName evidence="2">S41 family peptidase</fullName>
    </submittedName>
</protein>
<comment type="caution">
    <text evidence="2">The sequence shown here is derived from an EMBL/GenBank/DDBJ whole genome shotgun (WGS) entry which is preliminary data.</text>
</comment>
<sequence length="477" mass="49377">MKRVHVAAPGAATFGSWPRLSLPLLLGAALLWPGAGGHAAAQAGVGQAGAAGPVAAQSKTSAQTSPAQAIFNRVNTLLLNEYGGLSTVDRAALRAEYQVRLDAVCAAQRTACPAQKAYPVLEAELTALNDEHSFFQTPEDFGEFVTRATGGERQQFGVKLAPLDGESRVVLEVVPGSAAADAGLRRGDVLTGLNGQPYRFDALQQARLAGATIRLEVSRWVGGGAQTQQVTLTPRKSSTVDLPTLSYVQAAPGSQGATGQGAEVAVLRIPTFLSGGGVAQRVHDLVGQARARGVQGIVVDLRGNSGGSLAECDNAVSAFVPTVTRLARGADGTSRTVVSRGTRIEDGQLYAPVSVVNPQFWNGPVAVLVNSGSASCSEFFAYEIQYARRGPVVGEETAGVGNTATRVFPVGDAALQLTILNYAKPDGTPYPTSLTPDRTHVQDEADVRLLTQGVDAGLLAGLGALASAPVLTLEPPR</sequence>
<dbReference type="SUPFAM" id="SSF50156">
    <property type="entry name" value="PDZ domain-like"/>
    <property type="match status" value="1"/>
</dbReference>
<dbReference type="PANTHER" id="PTHR32060">
    <property type="entry name" value="TAIL-SPECIFIC PROTEASE"/>
    <property type="match status" value="1"/>
</dbReference>
<evidence type="ECO:0000313" key="3">
    <source>
        <dbReference type="Proteomes" id="UP001597475"/>
    </source>
</evidence>
<dbReference type="Pfam" id="PF17820">
    <property type="entry name" value="PDZ_6"/>
    <property type="match status" value="1"/>
</dbReference>
<dbReference type="PROSITE" id="PS50106">
    <property type="entry name" value="PDZ"/>
    <property type="match status" value="1"/>
</dbReference>
<gene>
    <name evidence="2" type="ORF">ACFSR9_01090</name>
</gene>
<dbReference type="Gene3D" id="2.30.42.10">
    <property type="match status" value="1"/>
</dbReference>
<dbReference type="Gene3D" id="3.90.226.10">
    <property type="entry name" value="2-enoyl-CoA Hydratase, Chain A, domain 1"/>
    <property type="match status" value="1"/>
</dbReference>
<dbReference type="CDD" id="cd06567">
    <property type="entry name" value="Peptidase_S41"/>
    <property type="match status" value="1"/>
</dbReference>
<evidence type="ECO:0000313" key="2">
    <source>
        <dbReference type="EMBL" id="MFD2608036.1"/>
    </source>
</evidence>
<feature type="domain" description="PDZ" evidence="1">
    <location>
        <begin position="145"/>
        <end position="221"/>
    </location>
</feature>
<evidence type="ECO:0000259" key="1">
    <source>
        <dbReference type="PROSITE" id="PS50106"/>
    </source>
</evidence>
<dbReference type="RefSeq" id="WP_386842221.1">
    <property type="nucleotide sequence ID" value="NZ_JBHUMK010000007.1"/>
</dbReference>
<keyword evidence="3" id="KW-1185">Reference proteome</keyword>
<dbReference type="SUPFAM" id="SSF52096">
    <property type="entry name" value="ClpP/crotonase"/>
    <property type="match status" value="1"/>
</dbReference>
<dbReference type="SMART" id="SM00245">
    <property type="entry name" value="TSPc"/>
    <property type="match status" value="1"/>
</dbReference>
<name>A0ABW5NYD3_9DEIO</name>
<dbReference type="Pfam" id="PF03572">
    <property type="entry name" value="Peptidase_S41"/>
    <property type="match status" value="1"/>
</dbReference>
<dbReference type="SMART" id="SM00228">
    <property type="entry name" value="PDZ"/>
    <property type="match status" value="1"/>
</dbReference>
<dbReference type="InterPro" id="IPR005151">
    <property type="entry name" value="Tail-specific_protease"/>
</dbReference>
<proteinExistence type="predicted"/>
<dbReference type="EMBL" id="JBHUMK010000007">
    <property type="protein sequence ID" value="MFD2608036.1"/>
    <property type="molecule type" value="Genomic_DNA"/>
</dbReference>
<dbReference type="Proteomes" id="UP001597475">
    <property type="component" value="Unassembled WGS sequence"/>
</dbReference>
<accession>A0ABW5NYD3</accession>
<dbReference type="InterPro" id="IPR041489">
    <property type="entry name" value="PDZ_6"/>
</dbReference>
<dbReference type="InterPro" id="IPR029045">
    <property type="entry name" value="ClpP/crotonase-like_dom_sf"/>
</dbReference>
<organism evidence="2 3">
    <name type="scientific">Deinococcus taklimakanensis</name>
    <dbReference type="NCBI Taxonomy" id="536443"/>
    <lineage>
        <taxon>Bacteria</taxon>
        <taxon>Thermotogati</taxon>
        <taxon>Deinococcota</taxon>
        <taxon>Deinococci</taxon>
        <taxon>Deinococcales</taxon>
        <taxon>Deinococcaceae</taxon>
        <taxon>Deinococcus</taxon>
    </lineage>
</organism>
<dbReference type="InterPro" id="IPR036034">
    <property type="entry name" value="PDZ_sf"/>
</dbReference>
<reference evidence="3" key="1">
    <citation type="journal article" date="2019" name="Int. J. Syst. Evol. Microbiol.">
        <title>The Global Catalogue of Microorganisms (GCM) 10K type strain sequencing project: providing services to taxonomists for standard genome sequencing and annotation.</title>
        <authorList>
            <consortium name="The Broad Institute Genomics Platform"/>
            <consortium name="The Broad Institute Genome Sequencing Center for Infectious Disease"/>
            <person name="Wu L."/>
            <person name="Ma J."/>
        </authorList>
    </citation>
    <scope>NUCLEOTIDE SEQUENCE [LARGE SCALE GENOMIC DNA]</scope>
    <source>
        <strain evidence="3">KCTC 33842</strain>
    </source>
</reference>
<dbReference type="PANTHER" id="PTHR32060:SF30">
    <property type="entry name" value="CARBOXY-TERMINAL PROCESSING PROTEASE CTPA"/>
    <property type="match status" value="1"/>
</dbReference>
<dbReference type="InterPro" id="IPR001478">
    <property type="entry name" value="PDZ"/>
</dbReference>